<evidence type="ECO:0000313" key="2">
    <source>
        <dbReference type="Proteomes" id="UP000054608"/>
    </source>
</evidence>
<gene>
    <name evidence="1" type="ORF">Lrub_2399</name>
</gene>
<dbReference type="EMBL" id="LNYT01000022">
    <property type="protein sequence ID" value="KTD45602.1"/>
    <property type="molecule type" value="Genomic_DNA"/>
</dbReference>
<dbReference type="PATRIC" id="fig|458.5.peg.2502"/>
<accession>A0A0W0XMK1</accession>
<organism evidence="1 2">
    <name type="scientific">Legionella rubrilucens</name>
    <dbReference type="NCBI Taxonomy" id="458"/>
    <lineage>
        <taxon>Bacteria</taxon>
        <taxon>Pseudomonadati</taxon>
        <taxon>Pseudomonadota</taxon>
        <taxon>Gammaproteobacteria</taxon>
        <taxon>Legionellales</taxon>
        <taxon>Legionellaceae</taxon>
        <taxon>Legionella</taxon>
    </lineage>
</organism>
<protein>
    <submittedName>
        <fullName evidence="1">Uncharacterized protein</fullName>
    </submittedName>
</protein>
<keyword evidence="2" id="KW-1185">Reference proteome</keyword>
<dbReference type="Proteomes" id="UP000054608">
    <property type="component" value="Unassembled WGS sequence"/>
</dbReference>
<dbReference type="STRING" id="458.Lrub_2399"/>
<sequence length="51" mass="5671">MAVDGFSFVIPIDKLNSVFITEHLRHKAAALMGNSSVTENSSPRKNHELFL</sequence>
<evidence type="ECO:0000313" key="1">
    <source>
        <dbReference type="EMBL" id="KTD45602.1"/>
    </source>
</evidence>
<reference evidence="1 2" key="1">
    <citation type="submission" date="2015-11" db="EMBL/GenBank/DDBJ databases">
        <title>Genomic analysis of 38 Legionella species identifies large and diverse effector repertoires.</title>
        <authorList>
            <person name="Burstein D."/>
            <person name="Amaro F."/>
            <person name="Zusman T."/>
            <person name="Lifshitz Z."/>
            <person name="Cohen O."/>
            <person name="Gilbert J.A."/>
            <person name="Pupko T."/>
            <person name="Shuman H.A."/>
            <person name="Segal G."/>
        </authorList>
    </citation>
    <scope>NUCLEOTIDE SEQUENCE [LARGE SCALE GENOMIC DNA]</scope>
    <source>
        <strain evidence="1 2">WA-270A-C2</strain>
    </source>
</reference>
<proteinExistence type="predicted"/>
<dbReference type="AlphaFoldDB" id="A0A0W0XMK1"/>
<comment type="caution">
    <text evidence="1">The sequence shown here is derived from an EMBL/GenBank/DDBJ whole genome shotgun (WGS) entry which is preliminary data.</text>
</comment>
<name>A0A0W0XMK1_9GAMM</name>